<dbReference type="AlphaFoldDB" id="A0A1V0UTZ5"/>
<dbReference type="RefSeq" id="WP_077996420.1">
    <property type="nucleotide sequence ID" value="NZ_CP019794.1"/>
</dbReference>
<evidence type="ECO:0000313" key="1">
    <source>
        <dbReference type="EMBL" id="ARF68438.1"/>
    </source>
</evidence>
<proteinExistence type="predicted"/>
<dbReference type="GeneID" id="64216956"/>
<protein>
    <submittedName>
        <fullName evidence="1">Uncharacterized protein</fullName>
    </submittedName>
</protein>
<dbReference type="InterPro" id="IPR009526">
    <property type="entry name" value="DUF1146"/>
</dbReference>
<reference evidence="1 2" key="1">
    <citation type="submission" date="2017-03" db="EMBL/GenBank/DDBJ databases">
        <title>Paenibacillus larvae genome sequencing.</title>
        <authorList>
            <person name="Dingman D.W."/>
        </authorList>
    </citation>
    <scope>NUCLEOTIDE SEQUENCE [LARGE SCALE GENOMIC DNA]</scope>
    <source>
        <strain evidence="1 2">SAG 10367</strain>
    </source>
</reference>
<dbReference type="NCBIfam" id="TIGR02327">
    <property type="entry name" value="int_mem_ywzB"/>
    <property type="match status" value="1"/>
</dbReference>
<gene>
    <name evidence="1" type="ORF">B7C51_12395</name>
</gene>
<name>A0A1V0UTZ5_9BACL</name>
<evidence type="ECO:0000313" key="2">
    <source>
        <dbReference type="Proteomes" id="UP000192727"/>
    </source>
</evidence>
<dbReference type="EMBL" id="CP020557">
    <property type="protein sequence ID" value="ARF68438.1"/>
    <property type="molecule type" value="Genomic_DNA"/>
</dbReference>
<dbReference type="Proteomes" id="UP000192727">
    <property type="component" value="Chromosome"/>
</dbReference>
<organism evidence="1 2">
    <name type="scientific">Paenibacillus larvae subsp. pulvifaciens</name>
    <dbReference type="NCBI Taxonomy" id="1477"/>
    <lineage>
        <taxon>Bacteria</taxon>
        <taxon>Bacillati</taxon>
        <taxon>Bacillota</taxon>
        <taxon>Bacilli</taxon>
        <taxon>Bacillales</taxon>
        <taxon>Paenibacillaceae</taxon>
        <taxon>Paenibacillus</taxon>
    </lineage>
</organism>
<sequence>MSDFNWVTSEVSFMVVINIAVYILAVGLSWWALQEFRFDLFLKRPHSGRAKMLMIFLSLGLGHLVASFFLQYLSWSISLNQIFR</sequence>
<dbReference type="Pfam" id="PF06612">
    <property type="entry name" value="DUF1146"/>
    <property type="match status" value="1"/>
</dbReference>
<accession>A0A1V0UTZ5</accession>